<dbReference type="PROSITE" id="PS50110">
    <property type="entry name" value="RESPONSE_REGULATORY"/>
    <property type="match status" value="1"/>
</dbReference>
<dbReference type="Pfam" id="PF00072">
    <property type="entry name" value="Response_reg"/>
    <property type="match status" value="1"/>
</dbReference>
<evidence type="ECO:0000256" key="3">
    <source>
        <dbReference type="PROSITE-ProRule" id="PRU00169"/>
    </source>
</evidence>
<dbReference type="NCBIfam" id="TIGR00229">
    <property type="entry name" value="sensory_box"/>
    <property type="match status" value="1"/>
</dbReference>
<feature type="domain" description="EAL" evidence="6">
    <location>
        <begin position="433"/>
        <end position="687"/>
    </location>
</feature>
<dbReference type="SMART" id="SM00448">
    <property type="entry name" value="REC"/>
    <property type="match status" value="1"/>
</dbReference>
<reference evidence="8 9" key="1">
    <citation type="submission" date="2019-07" db="EMBL/GenBank/DDBJ databases">
        <title>Complete genome of Crassaminicella thermophila SY095.</title>
        <authorList>
            <person name="Li X."/>
        </authorList>
    </citation>
    <scope>NUCLEOTIDE SEQUENCE [LARGE SCALE GENOMIC DNA]</scope>
    <source>
        <strain evidence="8 9">SY095</strain>
    </source>
</reference>
<organism evidence="8 9">
    <name type="scientific">Crassaminicella thermophila</name>
    <dbReference type="NCBI Taxonomy" id="2599308"/>
    <lineage>
        <taxon>Bacteria</taxon>
        <taxon>Bacillati</taxon>
        <taxon>Bacillota</taxon>
        <taxon>Clostridia</taxon>
        <taxon>Eubacteriales</taxon>
        <taxon>Clostridiaceae</taxon>
        <taxon>Crassaminicella</taxon>
    </lineage>
</organism>
<dbReference type="InterPro" id="IPR001633">
    <property type="entry name" value="EAL_dom"/>
</dbReference>
<proteinExistence type="predicted"/>
<evidence type="ECO:0000259" key="6">
    <source>
        <dbReference type="PROSITE" id="PS50883"/>
    </source>
</evidence>
<dbReference type="PANTHER" id="PTHR44757:SF2">
    <property type="entry name" value="BIOFILM ARCHITECTURE MAINTENANCE PROTEIN MBAA"/>
    <property type="match status" value="1"/>
</dbReference>
<evidence type="ECO:0000259" key="5">
    <source>
        <dbReference type="PROSITE" id="PS50112"/>
    </source>
</evidence>
<name>A0A5C0SD16_CRATE</name>
<evidence type="ECO:0000313" key="9">
    <source>
        <dbReference type="Proteomes" id="UP000324646"/>
    </source>
</evidence>
<gene>
    <name evidence="8" type="ORF">FQB35_08510</name>
</gene>
<keyword evidence="3" id="KW-0597">Phosphoprotein</keyword>
<dbReference type="InterPro" id="IPR000160">
    <property type="entry name" value="GGDEF_dom"/>
</dbReference>
<dbReference type="Gene3D" id="3.30.450.20">
    <property type="entry name" value="PAS domain"/>
    <property type="match status" value="1"/>
</dbReference>
<feature type="domain" description="PAS" evidence="5">
    <location>
        <begin position="140"/>
        <end position="186"/>
    </location>
</feature>
<evidence type="ECO:0000256" key="2">
    <source>
        <dbReference type="ARBA" id="ARBA00024867"/>
    </source>
</evidence>
<dbReference type="CDD" id="cd01949">
    <property type="entry name" value="GGDEF"/>
    <property type="match status" value="1"/>
</dbReference>
<dbReference type="NCBIfam" id="TIGR00254">
    <property type="entry name" value="GGDEF"/>
    <property type="match status" value="1"/>
</dbReference>
<dbReference type="InterPro" id="IPR043128">
    <property type="entry name" value="Rev_trsase/Diguanyl_cyclase"/>
</dbReference>
<dbReference type="KEGG" id="crs:FQB35_08510"/>
<dbReference type="InterPro" id="IPR011006">
    <property type="entry name" value="CheY-like_superfamily"/>
</dbReference>
<dbReference type="InterPro" id="IPR029787">
    <property type="entry name" value="Nucleotide_cyclase"/>
</dbReference>
<dbReference type="PROSITE" id="PS50112">
    <property type="entry name" value="PAS"/>
    <property type="match status" value="1"/>
</dbReference>
<dbReference type="Proteomes" id="UP000324646">
    <property type="component" value="Chromosome"/>
</dbReference>
<dbReference type="Gene3D" id="3.30.70.270">
    <property type="match status" value="1"/>
</dbReference>
<dbReference type="PANTHER" id="PTHR44757">
    <property type="entry name" value="DIGUANYLATE CYCLASE DGCP"/>
    <property type="match status" value="1"/>
</dbReference>
<dbReference type="SUPFAM" id="SSF52172">
    <property type="entry name" value="CheY-like"/>
    <property type="match status" value="1"/>
</dbReference>
<dbReference type="SMART" id="SM00052">
    <property type="entry name" value="EAL"/>
    <property type="match status" value="1"/>
</dbReference>
<dbReference type="CDD" id="cd01948">
    <property type="entry name" value="EAL"/>
    <property type="match status" value="1"/>
</dbReference>
<feature type="domain" description="Response regulatory" evidence="4">
    <location>
        <begin position="12"/>
        <end position="128"/>
    </location>
</feature>
<evidence type="ECO:0000259" key="7">
    <source>
        <dbReference type="PROSITE" id="PS50887"/>
    </source>
</evidence>
<dbReference type="InterPro" id="IPR052155">
    <property type="entry name" value="Biofilm_reg_signaling"/>
</dbReference>
<dbReference type="FunFam" id="3.30.70.270:FF:000001">
    <property type="entry name" value="Diguanylate cyclase domain protein"/>
    <property type="match status" value="1"/>
</dbReference>
<dbReference type="SMART" id="SM00267">
    <property type="entry name" value="GGDEF"/>
    <property type="match status" value="1"/>
</dbReference>
<dbReference type="Gene3D" id="3.20.20.450">
    <property type="entry name" value="EAL domain"/>
    <property type="match status" value="1"/>
</dbReference>
<dbReference type="SUPFAM" id="SSF141868">
    <property type="entry name" value="EAL domain-like"/>
    <property type="match status" value="1"/>
</dbReference>
<dbReference type="SUPFAM" id="SSF55073">
    <property type="entry name" value="Nucleotide cyclase"/>
    <property type="match status" value="1"/>
</dbReference>
<dbReference type="FunFam" id="3.20.20.450:FF:000001">
    <property type="entry name" value="Cyclic di-GMP phosphodiesterase yahA"/>
    <property type="match status" value="1"/>
</dbReference>
<dbReference type="InterPro" id="IPR035965">
    <property type="entry name" value="PAS-like_dom_sf"/>
</dbReference>
<sequence>MIEKIFEKRKSVILVVDDSKLMRATFRQFLKNEGYDVIEAKNGIEALYIFKEIKPDIVLMDFVMPGIDGVNACAQLQKLPDGKNTPVIMITSLEDENSVNLAFEAGATDYISKPINWAVLRQRLKRLLHARHMEITLNQSEAFARSIIDHANEGIITIDIDGIIKYINPATEQIFGYLSSEIIGKNICVLIPNFNYCDNFNNNAKLMDMNKEIIGHRKDHSTLPIDLTISKFYVEEKCFFTLMLRDITERKQYEEMIKYQAFYDSLTDLPNRLLLKERITFEISHAKHTNQKLAVMYLDLDRFKLINDTLGHDTGDKLLKEIAGRLKSCIGEDDTVARLGGDEFVILLQGIKHEEKVAKIANKILEGIRQPLIIDNHELYITISIGVAIYPDDGEDDETLLTNADVAMYRAKEKGKNNFQLYTSSLNDKALERLALENSLRRALEYKEFVVYYQPKVNTKTEKIIGMEALIRWQHPKWGLVPPQKFIPLAEETGLIVPIGEWVLRTACAQNKALQNAGLPPLTVAVNLSARQFELQDLTKMVSKILEETGLEPKYLELEITESIAMKNIEHTLKMINELKDMGVKFSIDDFGTGYSSLSQLNSFAINKLKIDKSFVSKIDGKKGNSIIASTVLALGKSLELGVVAEGVETKEQVEFLKQNDCDEMQGYFFGKPMSNEDFEKFYYNKLKES</sequence>
<dbReference type="SUPFAM" id="SSF55785">
    <property type="entry name" value="PYP-like sensor domain (PAS domain)"/>
    <property type="match status" value="1"/>
</dbReference>
<dbReference type="Pfam" id="PF13426">
    <property type="entry name" value="PAS_9"/>
    <property type="match status" value="1"/>
</dbReference>
<feature type="domain" description="GGDEF" evidence="7">
    <location>
        <begin position="291"/>
        <end position="424"/>
    </location>
</feature>
<dbReference type="GO" id="GO:0000160">
    <property type="term" value="P:phosphorelay signal transduction system"/>
    <property type="evidence" value="ECO:0007669"/>
    <property type="project" value="InterPro"/>
</dbReference>
<dbReference type="PROSITE" id="PS50883">
    <property type="entry name" value="EAL"/>
    <property type="match status" value="1"/>
</dbReference>
<dbReference type="SMART" id="SM00091">
    <property type="entry name" value="PAS"/>
    <property type="match status" value="1"/>
</dbReference>
<comment type="function">
    <text evidence="2">May play the central regulatory role in sporulation. It may be an element of the effector pathway responsible for the activation of sporulation genes in response to nutritional stress. Spo0A may act in concert with spo0H (a sigma factor) to control the expression of some genes that are critical to the sporulation process.</text>
</comment>
<protein>
    <recommendedName>
        <fullName evidence="1">Stage 0 sporulation protein A homolog</fullName>
    </recommendedName>
</protein>
<dbReference type="Pfam" id="PF00563">
    <property type="entry name" value="EAL"/>
    <property type="match status" value="1"/>
</dbReference>
<dbReference type="InterPro" id="IPR000014">
    <property type="entry name" value="PAS"/>
</dbReference>
<evidence type="ECO:0000256" key="1">
    <source>
        <dbReference type="ARBA" id="ARBA00018672"/>
    </source>
</evidence>
<dbReference type="AlphaFoldDB" id="A0A5C0SD16"/>
<dbReference type="CDD" id="cd00130">
    <property type="entry name" value="PAS"/>
    <property type="match status" value="1"/>
</dbReference>
<keyword evidence="9" id="KW-1185">Reference proteome</keyword>
<dbReference type="InterPro" id="IPR035919">
    <property type="entry name" value="EAL_sf"/>
</dbReference>
<dbReference type="Pfam" id="PF00990">
    <property type="entry name" value="GGDEF"/>
    <property type="match status" value="1"/>
</dbReference>
<dbReference type="OrthoDB" id="9762141at2"/>
<dbReference type="InterPro" id="IPR001789">
    <property type="entry name" value="Sig_transdc_resp-reg_receiver"/>
</dbReference>
<dbReference type="Gene3D" id="3.40.50.2300">
    <property type="match status" value="1"/>
</dbReference>
<evidence type="ECO:0000259" key="4">
    <source>
        <dbReference type="PROSITE" id="PS50110"/>
    </source>
</evidence>
<dbReference type="PROSITE" id="PS50887">
    <property type="entry name" value="GGDEF"/>
    <property type="match status" value="1"/>
</dbReference>
<evidence type="ECO:0000313" key="8">
    <source>
        <dbReference type="EMBL" id="QEK12413.1"/>
    </source>
</evidence>
<dbReference type="RefSeq" id="WP_148809568.1">
    <property type="nucleotide sequence ID" value="NZ_CP042243.1"/>
</dbReference>
<feature type="modified residue" description="4-aspartylphosphate" evidence="3">
    <location>
        <position position="61"/>
    </location>
</feature>
<accession>A0A5C0SD16</accession>
<dbReference type="EMBL" id="CP042243">
    <property type="protein sequence ID" value="QEK12413.1"/>
    <property type="molecule type" value="Genomic_DNA"/>
</dbReference>